<dbReference type="STRING" id="1348853.LK12_21360"/>
<feature type="chain" id="PRO_5002084592" description="UrcA family protein" evidence="1">
    <location>
        <begin position="24"/>
        <end position="107"/>
    </location>
</feature>
<sequence length="107" mass="11256">MFKNAPIAAALIGLALTAAPAMAGAGDASKVRVEYKDLDLTTADGQRTLERRLDAAARNACGYETRVTGSNLPSMHARQCYRQAKSRAKDVMASAIDKATSDARLGG</sequence>
<evidence type="ECO:0000256" key="1">
    <source>
        <dbReference type="SAM" id="SignalP"/>
    </source>
</evidence>
<name>A0A0B1ZF25_9SPHN</name>
<gene>
    <name evidence="2" type="ORF">LK12_21360</name>
</gene>
<feature type="signal peptide" evidence="1">
    <location>
        <begin position="1"/>
        <end position="23"/>
    </location>
</feature>
<dbReference type="InterPro" id="IPR030972">
    <property type="entry name" value="UrcA_uranyl"/>
</dbReference>
<reference evidence="2 3" key="1">
    <citation type="submission" date="2014-10" db="EMBL/GenBank/DDBJ databases">
        <title>Genome sequence of Novosphingobium malaysiense MUSC 273(T).</title>
        <authorList>
            <person name="Lee L.-H."/>
        </authorList>
    </citation>
    <scope>NUCLEOTIDE SEQUENCE [LARGE SCALE GENOMIC DNA]</scope>
    <source>
        <strain evidence="2 3">MUSC 273</strain>
    </source>
</reference>
<keyword evidence="1" id="KW-0732">Signal</keyword>
<dbReference type="EMBL" id="JTDI01000007">
    <property type="protein sequence ID" value="KHK89624.1"/>
    <property type="molecule type" value="Genomic_DNA"/>
</dbReference>
<evidence type="ECO:0008006" key="4">
    <source>
        <dbReference type="Google" id="ProtNLM"/>
    </source>
</evidence>
<evidence type="ECO:0000313" key="3">
    <source>
        <dbReference type="Proteomes" id="UP000031057"/>
    </source>
</evidence>
<dbReference type="AlphaFoldDB" id="A0A0B1ZF25"/>
<dbReference type="OrthoDB" id="7474986at2"/>
<dbReference type="Proteomes" id="UP000031057">
    <property type="component" value="Unassembled WGS sequence"/>
</dbReference>
<dbReference type="NCBIfam" id="TIGR04433">
    <property type="entry name" value="UrcA_uranyl"/>
    <property type="match status" value="1"/>
</dbReference>
<protein>
    <recommendedName>
        <fullName evidence="4">UrcA family protein</fullName>
    </recommendedName>
</protein>
<dbReference type="RefSeq" id="WP_039288738.1">
    <property type="nucleotide sequence ID" value="NZ_JTDI01000007.1"/>
</dbReference>
<keyword evidence="3" id="KW-1185">Reference proteome</keyword>
<evidence type="ECO:0000313" key="2">
    <source>
        <dbReference type="EMBL" id="KHK89624.1"/>
    </source>
</evidence>
<accession>A0A0B1ZF25</accession>
<proteinExistence type="predicted"/>
<organism evidence="2 3">
    <name type="scientific">Novosphingobium malaysiense</name>
    <dbReference type="NCBI Taxonomy" id="1348853"/>
    <lineage>
        <taxon>Bacteria</taxon>
        <taxon>Pseudomonadati</taxon>
        <taxon>Pseudomonadota</taxon>
        <taxon>Alphaproteobacteria</taxon>
        <taxon>Sphingomonadales</taxon>
        <taxon>Sphingomonadaceae</taxon>
        <taxon>Novosphingobium</taxon>
    </lineage>
</organism>
<comment type="caution">
    <text evidence="2">The sequence shown here is derived from an EMBL/GenBank/DDBJ whole genome shotgun (WGS) entry which is preliminary data.</text>
</comment>